<reference evidence="2" key="1">
    <citation type="submission" date="2020-10" db="EMBL/GenBank/DDBJ databases">
        <authorList>
            <person name="Kikuchi T."/>
        </authorList>
    </citation>
    <scope>NUCLEOTIDE SEQUENCE</scope>
    <source>
        <strain evidence="2">NKZ352</strain>
    </source>
</reference>
<gene>
    <name evidence="2" type="ORF">CAUJ_LOCUS16164</name>
</gene>
<dbReference type="AlphaFoldDB" id="A0A8S1HXA9"/>
<dbReference type="EMBL" id="CAJGYM010000278">
    <property type="protein sequence ID" value="CAD6200267.1"/>
    <property type="molecule type" value="Genomic_DNA"/>
</dbReference>
<dbReference type="Proteomes" id="UP000835052">
    <property type="component" value="Unassembled WGS sequence"/>
</dbReference>
<protein>
    <submittedName>
        <fullName evidence="2">Uncharacterized protein</fullName>
    </submittedName>
</protein>
<keyword evidence="3" id="KW-1185">Reference proteome</keyword>
<sequence>MLTADVHSEDDSAAEGLKEMDNITALHGDGSAQRQREEVEKALSVPDETTRCLGIECSIDIAKRSTYSDRKKVILAGVLPQLRAVLEKELPQILQHRRYHHENARSTETGYEFSESFAKNCETNREFAANIIRLSAIITADGFRYDGKGVKRAQVWPMTLALLDITAAKRFSLKNILTVGLFRGNEKPTLEDLAATNKLRPKLRVQNGILEEVEKIGGRVKLPTYCSARLISLTAVANCSAKELLMASHLILPILCFEMYINDGLTASYTLALSCLIRALYMDGLKKDDLNDIAYALEALGSLWDEVYSKGTTTIKTHSFFAHLPEQLRKYGNVVDLDTSGFEHSYMEYKHLLNPHVTTNFDLYALQRARGLRPEDTADPFVPEQRVNPPNTTSPAYPSYDALLRYVPFGNSVTL</sequence>
<dbReference type="OrthoDB" id="10678026at2759"/>
<name>A0A8S1HXA9_9PELO</name>
<dbReference type="InterPro" id="IPR009667">
    <property type="entry name" value="DUF1258"/>
</dbReference>
<comment type="caution">
    <text evidence="2">The sequence shown here is derived from an EMBL/GenBank/DDBJ whole genome shotgun (WGS) entry which is preliminary data.</text>
</comment>
<evidence type="ECO:0000313" key="3">
    <source>
        <dbReference type="Proteomes" id="UP000835052"/>
    </source>
</evidence>
<evidence type="ECO:0000256" key="1">
    <source>
        <dbReference type="SAM" id="MobiDB-lite"/>
    </source>
</evidence>
<feature type="region of interest" description="Disordered" evidence="1">
    <location>
        <begin position="375"/>
        <end position="394"/>
    </location>
</feature>
<organism evidence="2 3">
    <name type="scientific">Caenorhabditis auriculariae</name>
    <dbReference type="NCBI Taxonomy" id="2777116"/>
    <lineage>
        <taxon>Eukaryota</taxon>
        <taxon>Metazoa</taxon>
        <taxon>Ecdysozoa</taxon>
        <taxon>Nematoda</taxon>
        <taxon>Chromadorea</taxon>
        <taxon>Rhabditida</taxon>
        <taxon>Rhabditina</taxon>
        <taxon>Rhabditomorpha</taxon>
        <taxon>Rhabditoidea</taxon>
        <taxon>Rhabditidae</taxon>
        <taxon>Peloderinae</taxon>
        <taxon>Caenorhabditis</taxon>
    </lineage>
</organism>
<proteinExistence type="predicted"/>
<dbReference type="Pfam" id="PF06869">
    <property type="entry name" value="DUF1258"/>
    <property type="match status" value="1"/>
</dbReference>
<evidence type="ECO:0000313" key="2">
    <source>
        <dbReference type="EMBL" id="CAD6200267.1"/>
    </source>
</evidence>
<accession>A0A8S1HXA9</accession>